<evidence type="ECO:0000259" key="5">
    <source>
        <dbReference type="PROSITE" id="PS50110"/>
    </source>
</evidence>
<feature type="domain" description="HTH luxR-type" evidence="4">
    <location>
        <begin position="141"/>
        <end position="206"/>
    </location>
</feature>
<organism evidence="6 7">
    <name type="scientific">Hyphomicrobium album</name>
    <dbReference type="NCBI Taxonomy" id="2665159"/>
    <lineage>
        <taxon>Bacteria</taxon>
        <taxon>Pseudomonadati</taxon>
        <taxon>Pseudomonadota</taxon>
        <taxon>Alphaproteobacteria</taxon>
        <taxon>Hyphomicrobiales</taxon>
        <taxon>Hyphomicrobiaceae</taxon>
        <taxon>Hyphomicrobium</taxon>
    </lineage>
</organism>
<dbReference type="InterPro" id="IPR000792">
    <property type="entry name" value="Tscrpt_reg_LuxR_C"/>
</dbReference>
<sequence length="215" mass="24142">MKVLVIDDHPIVIQGCRRLLEDMGVDEIFVAASLSEGFRTYRQKRPDMIIVDLSMQAGALGGLSFIRRLRVHDERTPVLVLSMHSDRMIVSRALEVGANGYLLKDTSSEEFVKAFRRVRDGLPYLNHELASQIAFMEARGDRNPLSRMTLRELQTLSLIAEGKPYISIAEELHVSYKTVVNTSAQLKAKLGVRTLPELMRIAIQHLPTNATKTSA</sequence>
<dbReference type="InterPro" id="IPR001789">
    <property type="entry name" value="Sig_transdc_resp-reg_receiver"/>
</dbReference>
<dbReference type="PANTHER" id="PTHR43214">
    <property type="entry name" value="TWO-COMPONENT RESPONSE REGULATOR"/>
    <property type="match status" value="1"/>
</dbReference>
<dbReference type="GO" id="GO:0000160">
    <property type="term" value="P:phosphorelay signal transduction system"/>
    <property type="evidence" value="ECO:0007669"/>
    <property type="project" value="InterPro"/>
</dbReference>
<dbReference type="RefSeq" id="WP_154739104.1">
    <property type="nucleotide sequence ID" value="NZ_WMBQ01000001.1"/>
</dbReference>
<gene>
    <name evidence="6" type="ORF">GIW81_10290</name>
</gene>
<dbReference type="GO" id="GO:0003677">
    <property type="term" value="F:DNA binding"/>
    <property type="evidence" value="ECO:0007669"/>
    <property type="project" value="UniProtKB-KW"/>
</dbReference>
<dbReference type="CDD" id="cd06170">
    <property type="entry name" value="LuxR_C_like"/>
    <property type="match status" value="1"/>
</dbReference>
<feature type="modified residue" description="4-aspartylphosphate" evidence="3">
    <location>
        <position position="52"/>
    </location>
</feature>
<dbReference type="InterPro" id="IPR036388">
    <property type="entry name" value="WH-like_DNA-bd_sf"/>
</dbReference>
<keyword evidence="2" id="KW-0238">DNA-binding</keyword>
<dbReference type="PROSITE" id="PS50043">
    <property type="entry name" value="HTH_LUXR_2"/>
    <property type="match status" value="1"/>
</dbReference>
<dbReference type="InterPro" id="IPR011006">
    <property type="entry name" value="CheY-like_superfamily"/>
</dbReference>
<keyword evidence="1 3" id="KW-0597">Phosphoprotein</keyword>
<evidence type="ECO:0000256" key="2">
    <source>
        <dbReference type="ARBA" id="ARBA00023125"/>
    </source>
</evidence>
<dbReference type="Pfam" id="PF00072">
    <property type="entry name" value="Response_reg"/>
    <property type="match status" value="1"/>
</dbReference>
<dbReference type="Gene3D" id="1.10.10.10">
    <property type="entry name" value="Winged helix-like DNA-binding domain superfamily/Winged helix DNA-binding domain"/>
    <property type="match status" value="1"/>
</dbReference>
<evidence type="ECO:0000256" key="1">
    <source>
        <dbReference type="ARBA" id="ARBA00022553"/>
    </source>
</evidence>
<evidence type="ECO:0000259" key="4">
    <source>
        <dbReference type="PROSITE" id="PS50043"/>
    </source>
</evidence>
<dbReference type="InterPro" id="IPR016032">
    <property type="entry name" value="Sig_transdc_resp-reg_C-effctor"/>
</dbReference>
<dbReference type="AlphaFoldDB" id="A0A6I3KLA3"/>
<dbReference type="SMART" id="SM00421">
    <property type="entry name" value="HTH_LUXR"/>
    <property type="match status" value="1"/>
</dbReference>
<dbReference type="Gene3D" id="3.40.50.2300">
    <property type="match status" value="1"/>
</dbReference>
<dbReference type="InterPro" id="IPR039420">
    <property type="entry name" value="WalR-like"/>
</dbReference>
<proteinExistence type="predicted"/>
<dbReference type="SUPFAM" id="SSF52172">
    <property type="entry name" value="CheY-like"/>
    <property type="match status" value="1"/>
</dbReference>
<dbReference type="PANTHER" id="PTHR43214:SF43">
    <property type="entry name" value="TWO-COMPONENT RESPONSE REGULATOR"/>
    <property type="match status" value="1"/>
</dbReference>
<dbReference type="Proteomes" id="UP000440694">
    <property type="component" value="Unassembled WGS sequence"/>
</dbReference>
<feature type="domain" description="Response regulatory" evidence="5">
    <location>
        <begin position="2"/>
        <end position="119"/>
    </location>
</feature>
<dbReference type="Pfam" id="PF00196">
    <property type="entry name" value="GerE"/>
    <property type="match status" value="1"/>
</dbReference>
<protein>
    <submittedName>
        <fullName evidence="6">Response regulator</fullName>
    </submittedName>
</protein>
<dbReference type="PRINTS" id="PR00038">
    <property type="entry name" value="HTHLUXR"/>
</dbReference>
<dbReference type="EMBL" id="WMBQ01000001">
    <property type="protein sequence ID" value="MTD94720.1"/>
    <property type="molecule type" value="Genomic_DNA"/>
</dbReference>
<name>A0A6I3KLA3_9HYPH</name>
<accession>A0A6I3KLA3</accession>
<evidence type="ECO:0000256" key="3">
    <source>
        <dbReference type="PROSITE-ProRule" id="PRU00169"/>
    </source>
</evidence>
<dbReference type="InterPro" id="IPR058245">
    <property type="entry name" value="NreC/VraR/RcsB-like_REC"/>
</dbReference>
<dbReference type="PROSITE" id="PS50110">
    <property type="entry name" value="RESPONSE_REGULATORY"/>
    <property type="match status" value="1"/>
</dbReference>
<comment type="caution">
    <text evidence="6">The sequence shown here is derived from an EMBL/GenBank/DDBJ whole genome shotgun (WGS) entry which is preliminary data.</text>
</comment>
<keyword evidence="7" id="KW-1185">Reference proteome</keyword>
<dbReference type="CDD" id="cd17535">
    <property type="entry name" value="REC_NarL-like"/>
    <property type="match status" value="1"/>
</dbReference>
<reference evidence="6 7" key="1">
    <citation type="submission" date="2019-11" db="EMBL/GenBank/DDBJ databases">
        <title>Identification of a novel strain.</title>
        <authorList>
            <person name="Xu Q."/>
            <person name="Wang G."/>
        </authorList>
    </citation>
    <scope>NUCLEOTIDE SEQUENCE [LARGE SCALE GENOMIC DNA]</scope>
    <source>
        <strain evidence="7">xq</strain>
    </source>
</reference>
<evidence type="ECO:0000313" key="6">
    <source>
        <dbReference type="EMBL" id="MTD94720.1"/>
    </source>
</evidence>
<dbReference type="SMART" id="SM00448">
    <property type="entry name" value="REC"/>
    <property type="match status" value="1"/>
</dbReference>
<dbReference type="SUPFAM" id="SSF46894">
    <property type="entry name" value="C-terminal effector domain of the bipartite response regulators"/>
    <property type="match status" value="1"/>
</dbReference>
<evidence type="ECO:0000313" key="7">
    <source>
        <dbReference type="Proteomes" id="UP000440694"/>
    </source>
</evidence>
<dbReference type="GO" id="GO:0006355">
    <property type="term" value="P:regulation of DNA-templated transcription"/>
    <property type="evidence" value="ECO:0007669"/>
    <property type="project" value="InterPro"/>
</dbReference>